<organism evidence="8 9">
    <name type="scientific">Alicyclobacillus acidocaldarius (strain Tc-4-1)</name>
    <name type="common">Bacillus acidocaldarius</name>
    <dbReference type="NCBI Taxonomy" id="1048834"/>
    <lineage>
        <taxon>Bacteria</taxon>
        <taxon>Bacillati</taxon>
        <taxon>Bacillota</taxon>
        <taxon>Bacilli</taxon>
        <taxon>Bacillales</taxon>
        <taxon>Alicyclobacillaceae</taxon>
        <taxon>Alicyclobacillus</taxon>
    </lineage>
</organism>
<sequence length="399" mass="45152">MAIHVTHGPEHWRWVEWLLGAGAVLVAYVAWTGWIDRNRLIVDAFSFEEALRRADLWDNPRYKRPSLVRVKERANGDVELVVQGLPASIWQKPEIADPFCASFGVERFRSVTQDPKRRDRVHLVLASGSLDQVVKAAGREPGTRRLPKPKVKRDRDDEDAHPAARMSFLLGYGHDGRVFWQTPVWPHLLVAGSTGSGKSTLIRLIMQQALDRDWLVYLIDPKGGVDYLELLTWLAEPMKEFPQDALPLLETLWAKHRERLTKLKEAGVSSLREAHQQGLLLEEKPILLVVDELSIFSSNTGGKDEKEVRVRAHTYLERFALASRATGIALLLSAQYPTAEILGSQIRQQVWRICGRVDDEVASRTILGVPGAEKLPPDKPGRFLYVEHGELKEFQVTLP</sequence>
<dbReference type="HOGENOM" id="CLU_690088_0_0_9"/>
<proteinExistence type="predicted"/>
<dbReference type="Pfam" id="PF01580">
    <property type="entry name" value="FtsK_SpoIIIE"/>
    <property type="match status" value="1"/>
</dbReference>
<dbReference type="eggNOG" id="COG1674">
    <property type="taxonomic scope" value="Bacteria"/>
</dbReference>
<dbReference type="Proteomes" id="UP000000292">
    <property type="component" value="Chromosome"/>
</dbReference>
<dbReference type="InterPro" id="IPR002543">
    <property type="entry name" value="FtsK_dom"/>
</dbReference>
<dbReference type="PANTHER" id="PTHR22683">
    <property type="entry name" value="SPORULATION PROTEIN RELATED"/>
    <property type="match status" value="1"/>
</dbReference>
<evidence type="ECO:0000256" key="1">
    <source>
        <dbReference type="ARBA" id="ARBA00004141"/>
    </source>
</evidence>
<reference evidence="9" key="2">
    <citation type="submission" date="2011-06" db="EMBL/GenBank/DDBJ databases">
        <title>The complete genome sequence of Alicyclobacillus acidocaldarius sp. Tc-4-1.</title>
        <authorList>
            <person name="Chen Y."/>
            <person name="He Y."/>
            <person name="Dong Z."/>
            <person name="Hu S."/>
        </authorList>
    </citation>
    <scope>NUCLEOTIDE SEQUENCE [LARGE SCALE GENOMIC DNA]</scope>
    <source>
        <strain evidence="9">Tc-4-1</strain>
    </source>
</reference>
<evidence type="ECO:0000256" key="3">
    <source>
        <dbReference type="ARBA" id="ARBA00022840"/>
    </source>
</evidence>
<keyword evidence="6" id="KW-0472">Membrane</keyword>
<evidence type="ECO:0000256" key="6">
    <source>
        <dbReference type="SAM" id="Phobius"/>
    </source>
</evidence>
<dbReference type="InterPro" id="IPR027417">
    <property type="entry name" value="P-loop_NTPase"/>
</dbReference>
<evidence type="ECO:0000313" key="8">
    <source>
        <dbReference type="EMBL" id="AEJ42323.1"/>
    </source>
</evidence>
<gene>
    <name evidence="8" type="ordered locus">TC41_0357</name>
</gene>
<dbReference type="GO" id="GO:0005524">
    <property type="term" value="F:ATP binding"/>
    <property type="evidence" value="ECO:0007669"/>
    <property type="project" value="UniProtKB-UniRule"/>
</dbReference>
<name>F8IKD5_ALIAT</name>
<feature type="region of interest" description="Disordered" evidence="5">
    <location>
        <begin position="136"/>
        <end position="159"/>
    </location>
</feature>
<accession>F8IKD5</accession>
<feature type="transmembrane region" description="Helical" evidence="6">
    <location>
        <begin position="12"/>
        <end position="31"/>
    </location>
</feature>
<dbReference type="SUPFAM" id="SSF52540">
    <property type="entry name" value="P-loop containing nucleoside triphosphate hydrolases"/>
    <property type="match status" value="1"/>
</dbReference>
<dbReference type="EMBL" id="CP002902">
    <property type="protein sequence ID" value="AEJ42323.1"/>
    <property type="molecule type" value="Genomic_DNA"/>
</dbReference>
<keyword evidence="2 4" id="KW-0547">Nucleotide-binding</keyword>
<feature type="domain" description="FtsK" evidence="7">
    <location>
        <begin position="175"/>
        <end position="376"/>
    </location>
</feature>
<evidence type="ECO:0000313" key="9">
    <source>
        <dbReference type="Proteomes" id="UP000000292"/>
    </source>
</evidence>
<dbReference type="PROSITE" id="PS50901">
    <property type="entry name" value="FTSK"/>
    <property type="match status" value="1"/>
</dbReference>
<dbReference type="OrthoDB" id="2511091at2"/>
<dbReference type="PATRIC" id="fig|1048834.4.peg.331"/>
<dbReference type="GO" id="GO:0003677">
    <property type="term" value="F:DNA binding"/>
    <property type="evidence" value="ECO:0007669"/>
    <property type="project" value="InterPro"/>
</dbReference>
<keyword evidence="6" id="KW-0812">Transmembrane</keyword>
<dbReference type="Gene3D" id="3.40.50.300">
    <property type="entry name" value="P-loop containing nucleotide triphosphate hydrolases"/>
    <property type="match status" value="1"/>
</dbReference>
<evidence type="ECO:0000256" key="2">
    <source>
        <dbReference type="ARBA" id="ARBA00022741"/>
    </source>
</evidence>
<comment type="subcellular location">
    <subcellularLocation>
        <location evidence="1">Membrane</location>
        <topology evidence="1">Multi-pass membrane protein</topology>
    </subcellularLocation>
</comment>
<dbReference type="InterPro" id="IPR050206">
    <property type="entry name" value="FtsK/SpoIIIE/SftA"/>
</dbReference>
<dbReference type="AlphaFoldDB" id="F8IKD5"/>
<keyword evidence="3 4" id="KW-0067">ATP-binding</keyword>
<evidence type="ECO:0000259" key="7">
    <source>
        <dbReference type="PROSITE" id="PS50901"/>
    </source>
</evidence>
<evidence type="ECO:0000256" key="5">
    <source>
        <dbReference type="SAM" id="MobiDB-lite"/>
    </source>
</evidence>
<evidence type="ECO:0000256" key="4">
    <source>
        <dbReference type="PROSITE-ProRule" id="PRU00289"/>
    </source>
</evidence>
<dbReference type="STRING" id="1048834.TC41_0357"/>
<dbReference type="PANTHER" id="PTHR22683:SF41">
    <property type="entry name" value="DNA TRANSLOCASE FTSK"/>
    <property type="match status" value="1"/>
</dbReference>
<reference evidence="8 9" key="1">
    <citation type="journal article" date="2011" name="J. Bacteriol.">
        <title>Complete Genome Sequence of Alicyclobacillus acidocaldarius Strain Tc-4-1.</title>
        <authorList>
            <person name="Chen Y."/>
            <person name="He Y."/>
            <person name="Zhang B."/>
            <person name="Yang J."/>
            <person name="Li W."/>
            <person name="Dong Z."/>
            <person name="Hu S."/>
        </authorList>
    </citation>
    <scope>NUCLEOTIDE SEQUENCE [LARGE SCALE GENOMIC DNA]</scope>
    <source>
        <strain evidence="8 9">Tc-4-1</strain>
    </source>
</reference>
<dbReference type="GO" id="GO:0016020">
    <property type="term" value="C:membrane"/>
    <property type="evidence" value="ECO:0007669"/>
    <property type="project" value="UniProtKB-SubCell"/>
</dbReference>
<keyword evidence="6" id="KW-1133">Transmembrane helix</keyword>
<feature type="binding site" evidence="4">
    <location>
        <begin position="192"/>
        <end position="199"/>
    </location>
    <ligand>
        <name>ATP</name>
        <dbReference type="ChEBI" id="CHEBI:30616"/>
    </ligand>
</feature>
<protein>
    <submittedName>
        <fullName evidence="8">FtsK/SpoI</fullName>
    </submittedName>
</protein>
<dbReference type="KEGG" id="aad:TC41_0357"/>